<dbReference type="PANTHER" id="PTHR43157:SF31">
    <property type="entry name" value="PHOSPHATIDYLINOSITOL-GLYCAN BIOSYNTHESIS CLASS F PROTEIN"/>
    <property type="match status" value="1"/>
</dbReference>
<sequence>METPPFFESWYTWIAIFVTAVLAGFRSYLKGPQYFSQTPLDDKVAVVTGGNRGIGFYTAKELAQRGAKVYIACRDSELGKAAAAQLMKMTGSKEIHFLPLRLNDLKDVKRFCEDFKKREDKLHILYCNAGVMLPPPSKTTDGFEHHLGVNYLGHYVMVNELLPLLKTTAPSRVVLITSAAYSLGNIHYDDINLEKAEYGNGSECFTQSKLALMLMMRKLTKLLEGTKVTVNACHPGVARTQIHRYMPICTSQFLYVSTYLICWYLMKTANDGAQTPNFLCIDESLNEVTGKYYVDLQEKAIEGPAASDDEAEKFWLFTLQLLDTAEKTSKSDAVEQVDVAQAGQGDQESKKTK</sequence>
<proteinExistence type="predicted"/>
<dbReference type="SUPFAM" id="SSF51735">
    <property type="entry name" value="NAD(P)-binding Rossmann-fold domains"/>
    <property type="match status" value="1"/>
</dbReference>
<feature type="transmembrane region" description="Helical" evidence="3">
    <location>
        <begin position="12"/>
        <end position="29"/>
    </location>
</feature>
<dbReference type="Gene3D" id="3.40.50.720">
    <property type="entry name" value="NAD(P)-binding Rossmann-like Domain"/>
    <property type="match status" value="1"/>
</dbReference>
<evidence type="ECO:0000256" key="3">
    <source>
        <dbReference type="SAM" id="Phobius"/>
    </source>
</evidence>
<keyword evidence="3" id="KW-1133">Transmembrane helix</keyword>
<evidence type="ECO:0000256" key="2">
    <source>
        <dbReference type="SAM" id="MobiDB-lite"/>
    </source>
</evidence>
<protein>
    <submittedName>
        <fullName evidence="4">Uncharacterized protein</fullName>
    </submittedName>
</protein>
<keyword evidence="3" id="KW-0812">Transmembrane</keyword>
<dbReference type="Pfam" id="PF00106">
    <property type="entry name" value="adh_short"/>
    <property type="match status" value="1"/>
</dbReference>
<keyword evidence="3" id="KW-0472">Membrane</keyword>
<dbReference type="EMBL" id="VXIV02002587">
    <property type="protein sequence ID" value="KAF6024330.1"/>
    <property type="molecule type" value="Genomic_DNA"/>
</dbReference>
<accession>A0A7J7JDP7</accession>
<dbReference type="PRINTS" id="PR00081">
    <property type="entry name" value="GDHRDH"/>
</dbReference>
<dbReference type="InterPro" id="IPR002347">
    <property type="entry name" value="SDR_fam"/>
</dbReference>
<name>A0A7J7JDP7_BUGNE</name>
<dbReference type="GO" id="GO:0016491">
    <property type="term" value="F:oxidoreductase activity"/>
    <property type="evidence" value="ECO:0007669"/>
    <property type="project" value="UniProtKB-KW"/>
</dbReference>
<dbReference type="InterPro" id="IPR036291">
    <property type="entry name" value="NAD(P)-bd_dom_sf"/>
</dbReference>
<evidence type="ECO:0000313" key="4">
    <source>
        <dbReference type="EMBL" id="KAF6024330.1"/>
    </source>
</evidence>
<comment type="caution">
    <text evidence="4">The sequence shown here is derived from an EMBL/GenBank/DDBJ whole genome shotgun (WGS) entry which is preliminary data.</text>
</comment>
<organism evidence="4 5">
    <name type="scientific">Bugula neritina</name>
    <name type="common">Brown bryozoan</name>
    <name type="synonym">Sertularia neritina</name>
    <dbReference type="NCBI Taxonomy" id="10212"/>
    <lineage>
        <taxon>Eukaryota</taxon>
        <taxon>Metazoa</taxon>
        <taxon>Spiralia</taxon>
        <taxon>Lophotrochozoa</taxon>
        <taxon>Bryozoa</taxon>
        <taxon>Gymnolaemata</taxon>
        <taxon>Cheilostomatida</taxon>
        <taxon>Flustrina</taxon>
        <taxon>Buguloidea</taxon>
        <taxon>Bugulidae</taxon>
        <taxon>Bugula</taxon>
    </lineage>
</organism>
<dbReference type="CDD" id="cd05327">
    <property type="entry name" value="retinol-DH_like_SDR_c_like"/>
    <property type="match status" value="1"/>
</dbReference>
<dbReference type="OrthoDB" id="191139at2759"/>
<dbReference type="Proteomes" id="UP000593567">
    <property type="component" value="Unassembled WGS sequence"/>
</dbReference>
<dbReference type="AlphaFoldDB" id="A0A7J7JDP7"/>
<evidence type="ECO:0000313" key="5">
    <source>
        <dbReference type="Proteomes" id="UP000593567"/>
    </source>
</evidence>
<gene>
    <name evidence="4" type="ORF">EB796_017331</name>
</gene>
<keyword evidence="5" id="KW-1185">Reference proteome</keyword>
<evidence type="ECO:0000256" key="1">
    <source>
        <dbReference type="ARBA" id="ARBA00023002"/>
    </source>
</evidence>
<keyword evidence="1" id="KW-0560">Oxidoreductase</keyword>
<dbReference type="PANTHER" id="PTHR43157">
    <property type="entry name" value="PHOSPHATIDYLINOSITOL-GLYCAN BIOSYNTHESIS CLASS F PROTEIN-RELATED"/>
    <property type="match status" value="1"/>
</dbReference>
<feature type="region of interest" description="Disordered" evidence="2">
    <location>
        <begin position="328"/>
        <end position="353"/>
    </location>
</feature>
<reference evidence="4" key="1">
    <citation type="submission" date="2020-06" db="EMBL/GenBank/DDBJ databases">
        <title>Draft genome of Bugula neritina, a colonial animal packing powerful symbionts and potential medicines.</title>
        <authorList>
            <person name="Rayko M."/>
        </authorList>
    </citation>
    <scope>NUCLEOTIDE SEQUENCE [LARGE SCALE GENOMIC DNA]</scope>
    <source>
        <strain evidence="4">Kwan_BN1</strain>
    </source>
</reference>